<dbReference type="SUPFAM" id="SSF46785">
    <property type="entry name" value="Winged helix' DNA-binding domain"/>
    <property type="match status" value="1"/>
</dbReference>
<dbReference type="InterPro" id="IPR036390">
    <property type="entry name" value="WH_DNA-bd_sf"/>
</dbReference>
<evidence type="ECO:0000256" key="3">
    <source>
        <dbReference type="ARBA" id="ARBA00023163"/>
    </source>
</evidence>
<dbReference type="PROSITE" id="PS51078">
    <property type="entry name" value="ICLR_ED"/>
    <property type="match status" value="1"/>
</dbReference>
<dbReference type="Pfam" id="PF09339">
    <property type="entry name" value="HTH_IclR"/>
    <property type="match status" value="1"/>
</dbReference>
<dbReference type="Gene3D" id="1.10.10.10">
    <property type="entry name" value="Winged helix-like DNA-binding domain superfamily/Winged helix DNA-binding domain"/>
    <property type="match status" value="1"/>
</dbReference>
<evidence type="ECO:0000256" key="2">
    <source>
        <dbReference type="ARBA" id="ARBA00023125"/>
    </source>
</evidence>
<accession>A0ABS4X9X4</accession>
<keyword evidence="8" id="KW-1185">Reference proteome</keyword>
<dbReference type="InterPro" id="IPR014757">
    <property type="entry name" value="Tscrpt_reg_IclR_C"/>
</dbReference>
<dbReference type="Pfam" id="PF01614">
    <property type="entry name" value="IclR_C"/>
    <property type="match status" value="2"/>
</dbReference>
<proteinExistence type="predicted"/>
<dbReference type="SUPFAM" id="SSF55781">
    <property type="entry name" value="GAF domain-like"/>
    <property type="match status" value="1"/>
</dbReference>
<evidence type="ECO:0000313" key="8">
    <source>
        <dbReference type="Proteomes" id="UP001296993"/>
    </source>
</evidence>
<dbReference type="PANTHER" id="PTHR30136:SF24">
    <property type="entry name" value="HTH-TYPE TRANSCRIPTIONAL REPRESSOR ALLR"/>
    <property type="match status" value="1"/>
</dbReference>
<evidence type="ECO:0000256" key="1">
    <source>
        <dbReference type="ARBA" id="ARBA00023015"/>
    </source>
</evidence>
<evidence type="ECO:0000313" key="7">
    <source>
        <dbReference type="EMBL" id="MBP2385043.1"/>
    </source>
</evidence>
<dbReference type="InterPro" id="IPR050707">
    <property type="entry name" value="HTH_MetabolicPath_Reg"/>
</dbReference>
<dbReference type="InterPro" id="IPR036388">
    <property type="entry name" value="WH-like_DNA-bd_sf"/>
</dbReference>
<dbReference type="GO" id="GO:0003677">
    <property type="term" value="F:DNA binding"/>
    <property type="evidence" value="ECO:0007669"/>
    <property type="project" value="UniProtKB-KW"/>
</dbReference>
<dbReference type="InterPro" id="IPR029016">
    <property type="entry name" value="GAF-like_dom_sf"/>
</dbReference>
<evidence type="ECO:0000256" key="4">
    <source>
        <dbReference type="SAM" id="MobiDB-lite"/>
    </source>
</evidence>
<reference evidence="7 8" key="1">
    <citation type="submission" date="2021-03" db="EMBL/GenBank/DDBJ databases">
        <title>Sequencing the genomes of 1000 actinobacteria strains.</title>
        <authorList>
            <person name="Klenk H.-P."/>
        </authorList>
    </citation>
    <scope>NUCLEOTIDE SEQUENCE [LARGE SCALE GENOMIC DNA]</scope>
    <source>
        <strain evidence="7 8">DSM 15797</strain>
    </source>
</reference>
<dbReference type="SMART" id="SM00346">
    <property type="entry name" value="HTH_ICLR"/>
    <property type="match status" value="1"/>
</dbReference>
<dbReference type="InterPro" id="IPR005471">
    <property type="entry name" value="Tscrpt_reg_IclR_N"/>
</dbReference>
<dbReference type="PROSITE" id="PS51077">
    <property type="entry name" value="HTH_ICLR"/>
    <property type="match status" value="1"/>
</dbReference>
<evidence type="ECO:0000259" key="5">
    <source>
        <dbReference type="PROSITE" id="PS51077"/>
    </source>
</evidence>
<evidence type="ECO:0000259" key="6">
    <source>
        <dbReference type="PROSITE" id="PS51078"/>
    </source>
</evidence>
<feature type="compositionally biased region" description="Polar residues" evidence="4">
    <location>
        <begin position="230"/>
        <end position="248"/>
    </location>
</feature>
<feature type="domain" description="HTH iclR-type" evidence="5">
    <location>
        <begin position="6"/>
        <end position="66"/>
    </location>
</feature>
<keyword evidence="2 7" id="KW-0238">DNA-binding</keyword>
<keyword evidence="1" id="KW-0805">Transcription regulation</keyword>
<feature type="domain" description="IclR-ED" evidence="6">
    <location>
        <begin position="67"/>
        <end position="227"/>
    </location>
</feature>
<dbReference type="RefSeq" id="WP_209995793.1">
    <property type="nucleotide sequence ID" value="NZ_BAAAJY010000020.1"/>
</dbReference>
<organism evidence="7 8">
    <name type="scientific">Paeniglutamicibacter kerguelensis</name>
    <dbReference type="NCBI Taxonomy" id="254788"/>
    <lineage>
        <taxon>Bacteria</taxon>
        <taxon>Bacillati</taxon>
        <taxon>Actinomycetota</taxon>
        <taxon>Actinomycetes</taxon>
        <taxon>Micrococcales</taxon>
        <taxon>Micrococcaceae</taxon>
        <taxon>Paeniglutamicibacter</taxon>
    </lineage>
</organism>
<dbReference type="PANTHER" id="PTHR30136">
    <property type="entry name" value="HELIX-TURN-HELIX TRANSCRIPTIONAL REGULATOR, ICLR FAMILY"/>
    <property type="match status" value="1"/>
</dbReference>
<feature type="region of interest" description="Disordered" evidence="4">
    <location>
        <begin position="229"/>
        <end position="248"/>
    </location>
</feature>
<name>A0ABS4X9X4_9MICC</name>
<protein>
    <submittedName>
        <fullName evidence="7">DNA-binding IclR family transcriptional regulator</fullName>
    </submittedName>
</protein>
<dbReference type="EMBL" id="JAGIOF010000001">
    <property type="protein sequence ID" value="MBP2385043.1"/>
    <property type="molecule type" value="Genomic_DNA"/>
</dbReference>
<comment type="caution">
    <text evidence="7">The sequence shown here is derived from an EMBL/GenBank/DDBJ whole genome shotgun (WGS) entry which is preliminary data.</text>
</comment>
<keyword evidence="3" id="KW-0804">Transcription</keyword>
<sequence>MAEAATRTVERALQLLGAVCDAGAVSLAGVARETELSASTALRLLRTLENSGFVRKDEDGEYRPGLRLVQLGAQALSHESLIHLAAPALQRLVDATGESAYLSVRGHHGTGNDHAVYLAIAEGTHSVRHASWVGRSVPLAGSSLGVVFAGQTPECGYAVSDRGVEEDVTAIAAPLRQLGAPGAIDHTGPVAAISVVAPSYRMTPEGIARIGGLVAAEARALFGAGAANPSVDQPATTIEQQPALTNHQ</sequence>
<gene>
    <name evidence="7" type="ORF">JOF47_000554</name>
</gene>
<dbReference type="Gene3D" id="3.30.450.40">
    <property type="match status" value="2"/>
</dbReference>
<dbReference type="Proteomes" id="UP001296993">
    <property type="component" value="Unassembled WGS sequence"/>
</dbReference>